<dbReference type="Pfam" id="PF04438">
    <property type="entry name" value="zf-HIT"/>
    <property type="match status" value="1"/>
</dbReference>
<gene>
    <name evidence="4" type="ORF">WJX75_008819</name>
</gene>
<dbReference type="CDD" id="cd23024">
    <property type="entry name" value="zf-HIT_ZNHIT2-3"/>
    <property type="match status" value="1"/>
</dbReference>
<keyword evidence="1" id="KW-0479">Metal-binding</keyword>
<keyword evidence="1" id="KW-0863">Zinc-finger</keyword>
<protein>
    <recommendedName>
        <fullName evidence="3">HIT-type domain-containing protein</fullName>
    </recommendedName>
</protein>
<dbReference type="InterPro" id="IPR007529">
    <property type="entry name" value="Znf_HIT"/>
</dbReference>
<dbReference type="InterPro" id="IPR039646">
    <property type="entry name" value="ZNHIT2"/>
</dbReference>
<dbReference type="PANTHER" id="PTHR15555">
    <property type="entry name" value="ZINC FINGER HIT DOMAIN CONTAINING PROTEIN 2 PROTEIN FON -RELATED"/>
    <property type="match status" value="1"/>
</dbReference>
<dbReference type="EMBL" id="JALJOT010000009">
    <property type="protein sequence ID" value="KAK9907729.1"/>
    <property type="molecule type" value="Genomic_DNA"/>
</dbReference>
<dbReference type="PANTHER" id="PTHR15555:SF0">
    <property type="entry name" value="ZINC FINGER HIT DOMAIN-CONTAINING PROTEIN 2"/>
    <property type="match status" value="1"/>
</dbReference>
<dbReference type="Gene3D" id="3.30.60.190">
    <property type="match status" value="1"/>
</dbReference>
<comment type="caution">
    <text evidence="4">The sequence shown here is derived from an EMBL/GenBank/DDBJ whole genome shotgun (WGS) entry which is preliminary data.</text>
</comment>
<evidence type="ECO:0000259" key="3">
    <source>
        <dbReference type="PROSITE" id="PS51083"/>
    </source>
</evidence>
<name>A0ABR2YLI4_9CHLO</name>
<feature type="region of interest" description="Disordered" evidence="2">
    <location>
        <begin position="179"/>
        <end position="198"/>
    </location>
</feature>
<keyword evidence="5" id="KW-1185">Reference proteome</keyword>
<dbReference type="PROSITE" id="PS51083">
    <property type="entry name" value="ZF_HIT"/>
    <property type="match status" value="1"/>
</dbReference>
<evidence type="ECO:0000256" key="1">
    <source>
        <dbReference type="PROSITE-ProRule" id="PRU00453"/>
    </source>
</evidence>
<feature type="domain" description="HIT-type" evidence="3">
    <location>
        <begin position="6"/>
        <end position="38"/>
    </location>
</feature>
<proteinExistence type="predicted"/>
<feature type="region of interest" description="Disordered" evidence="2">
    <location>
        <begin position="74"/>
        <end position="109"/>
    </location>
</feature>
<reference evidence="4 5" key="1">
    <citation type="journal article" date="2024" name="Nat. Commun.">
        <title>Phylogenomics reveals the evolutionary origins of lichenization in chlorophyte algae.</title>
        <authorList>
            <person name="Puginier C."/>
            <person name="Libourel C."/>
            <person name="Otte J."/>
            <person name="Skaloud P."/>
            <person name="Haon M."/>
            <person name="Grisel S."/>
            <person name="Petersen M."/>
            <person name="Berrin J.G."/>
            <person name="Delaux P.M."/>
            <person name="Dal Grande F."/>
            <person name="Keller J."/>
        </authorList>
    </citation>
    <scope>NUCLEOTIDE SEQUENCE [LARGE SCALE GENOMIC DNA]</scope>
    <source>
        <strain evidence="4 5">SAG 216-7</strain>
    </source>
</reference>
<sequence>MAQTICKVCLKQFAKYTCPRCNLQYCSLTCYRSHGVRCTEGFYSENVAEELRQTTFGDEGKRQMMEILQRFHDSSESLPGTASKGPAPPDVIDEGEESRAEDREEEGLSSETLANFMAQVGQGQDLDIQESDLSPADRAAFERALANGSLARLVSPWEPWWRGQEAAHMSLSAAGTRIIRDPNPQGESEPSGDVGVMPPPPSMPLPVLASLSKAQPSPHLRWQLVDILYSYCLTLYIYNGEWTPDPQGAAATAMAASAALGSQRDLAAPAPSPTSAAEAILDCLSRACRPSLCGPAGRGFAVSVLDDAHHPPVHSFRERKRCHKGQFVAVRVAAQ</sequence>
<organism evidence="4 5">
    <name type="scientific">Coccomyxa subellipsoidea</name>
    <dbReference type="NCBI Taxonomy" id="248742"/>
    <lineage>
        <taxon>Eukaryota</taxon>
        <taxon>Viridiplantae</taxon>
        <taxon>Chlorophyta</taxon>
        <taxon>core chlorophytes</taxon>
        <taxon>Trebouxiophyceae</taxon>
        <taxon>Trebouxiophyceae incertae sedis</taxon>
        <taxon>Coccomyxaceae</taxon>
        <taxon>Coccomyxa</taxon>
    </lineage>
</organism>
<accession>A0ABR2YLI4</accession>
<keyword evidence="1" id="KW-0862">Zinc</keyword>
<evidence type="ECO:0000256" key="2">
    <source>
        <dbReference type="SAM" id="MobiDB-lite"/>
    </source>
</evidence>
<evidence type="ECO:0000313" key="5">
    <source>
        <dbReference type="Proteomes" id="UP001491310"/>
    </source>
</evidence>
<dbReference type="SUPFAM" id="SSF144232">
    <property type="entry name" value="HIT/MYND zinc finger-like"/>
    <property type="match status" value="1"/>
</dbReference>
<evidence type="ECO:0000313" key="4">
    <source>
        <dbReference type="EMBL" id="KAK9907729.1"/>
    </source>
</evidence>
<dbReference type="Proteomes" id="UP001491310">
    <property type="component" value="Unassembled WGS sequence"/>
</dbReference>